<proteinExistence type="predicted"/>
<evidence type="ECO:0000313" key="7">
    <source>
        <dbReference type="Proteomes" id="UP001341281"/>
    </source>
</evidence>
<dbReference type="Gene3D" id="2.60.40.420">
    <property type="entry name" value="Cupredoxins - blue copper proteins"/>
    <property type="match status" value="1"/>
</dbReference>
<keyword evidence="4" id="KW-0732">Signal</keyword>
<evidence type="ECO:0000313" key="6">
    <source>
        <dbReference type="EMBL" id="WVZ95149.1"/>
    </source>
</evidence>
<feature type="region of interest" description="Disordered" evidence="3">
    <location>
        <begin position="155"/>
        <end position="178"/>
    </location>
</feature>
<gene>
    <name evidence="6" type="ORF">U9M48_040949</name>
</gene>
<evidence type="ECO:0000259" key="5">
    <source>
        <dbReference type="PROSITE" id="PS51485"/>
    </source>
</evidence>
<reference evidence="6 7" key="1">
    <citation type="submission" date="2024-02" db="EMBL/GenBank/DDBJ databases">
        <title>High-quality chromosome-scale genome assembly of Pensacola bahiagrass (Paspalum notatum Flugge var. saurae).</title>
        <authorList>
            <person name="Vega J.M."/>
            <person name="Podio M."/>
            <person name="Orjuela J."/>
            <person name="Siena L.A."/>
            <person name="Pessino S.C."/>
            <person name="Combes M.C."/>
            <person name="Mariac C."/>
            <person name="Albertini E."/>
            <person name="Pupilli F."/>
            <person name="Ortiz J.P.A."/>
            <person name="Leblanc O."/>
        </authorList>
    </citation>
    <scope>NUCLEOTIDE SEQUENCE [LARGE SCALE GENOMIC DNA]</scope>
    <source>
        <strain evidence="6">R1</strain>
        <tissue evidence="6">Leaf</tissue>
    </source>
</reference>
<evidence type="ECO:0000256" key="1">
    <source>
        <dbReference type="ARBA" id="ARBA00022723"/>
    </source>
</evidence>
<feature type="region of interest" description="Disordered" evidence="3">
    <location>
        <begin position="193"/>
        <end position="222"/>
    </location>
</feature>
<dbReference type="PANTHER" id="PTHR33021">
    <property type="entry name" value="BLUE COPPER PROTEIN"/>
    <property type="match status" value="1"/>
</dbReference>
<feature type="signal peptide" evidence="4">
    <location>
        <begin position="1"/>
        <end position="23"/>
    </location>
</feature>
<dbReference type="FunFam" id="2.60.40.420:FF:000003">
    <property type="entry name" value="Blue copper"/>
    <property type="match status" value="1"/>
</dbReference>
<organism evidence="6 7">
    <name type="scientific">Paspalum notatum var. saurae</name>
    <dbReference type="NCBI Taxonomy" id="547442"/>
    <lineage>
        <taxon>Eukaryota</taxon>
        <taxon>Viridiplantae</taxon>
        <taxon>Streptophyta</taxon>
        <taxon>Embryophyta</taxon>
        <taxon>Tracheophyta</taxon>
        <taxon>Spermatophyta</taxon>
        <taxon>Magnoliopsida</taxon>
        <taxon>Liliopsida</taxon>
        <taxon>Poales</taxon>
        <taxon>Poaceae</taxon>
        <taxon>PACMAD clade</taxon>
        <taxon>Panicoideae</taxon>
        <taxon>Andropogonodae</taxon>
        <taxon>Paspaleae</taxon>
        <taxon>Paspalinae</taxon>
        <taxon>Paspalum</taxon>
    </lineage>
</organism>
<dbReference type="EMBL" id="CP144753">
    <property type="protein sequence ID" value="WVZ95149.1"/>
    <property type="molecule type" value="Genomic_DNA"/>
</dbReference>
<feature type="domain" description="Phytocyanin" evidence="5">
    <location>
        <begin position="24"/>
        <end position="125"/>
    </location>
</feature>
<feature type="compositionally biased region" description="Basic and acidic residues" evidence="3">
    <location>
        <begin position="193"/>
        <end position="207"/>
    </location>
</feature>
<dbReference type="GO" id="GO:0046872">
    <property type="term" value="F:metal ion binding"/>
    <property type="evidence" value="ECO:0007669"/>
    <property type="project" value="UniProtKB-KW"/>
</dbReference>
<accession>A0AAQ3UPB8</accession>
<dbReference type="CDD" id="cd04216">
    <property type="entry name" value="Phytocyanin"/>
    <property type="match status" value="1"/>
</dbReference>
<keyword evidence="2" id="KW-0325">Glycoprotein</keyword>
<evidence type="ECO:0000256" key="2">
    <source>
        <dbReference type="ARBA" id="ARBA00023180"/>
    </source>
</evidence>
<dbReference type="InterPro" id="IPR003245">
    <property type="entry name" value="Phytocyanin_dom"/>
</dbReference>
<dbReference type="SUPFAM" id="SSF49503">
    <property type="entry name" value="Cupredoxins"/>
    <property type="match status" value="1"/>
</dbReference>
<keyword evidence="1" id="KW-0479">Metal-binding</keyword>
<name>A0AAQ3UPB8_PASNO</name>
<dbReference type="GO" id="GO:0009055">
    <property type="term" value="F:electron transfer activity"/>
    <property type="evidence" value="ECO:0007669"/>
    <property type="project" value="InterPro"/>
</dbReference>
<dbReference type="InterPro" id="IPR039391">
    <property type="entry name" value="Phytocyanin-like"/>
</dbReference>
<dbReference type="InterPro" id="IPR008972">
    <property type="entry name" value="Cupredoxin"/>
</dbReference>
<dbReference type="GO" id="GO:0005886">
    <property type="term" value="C:plasma membrane"/>
    <property type="evidence" value="ECO:0007669"/>
    <property type="project" value="TreeGrafter"/>
</dbReference>
<feature type="compositionally biased region" description="Basic and acidic residues" evidence="3">
    <location>
        <begin position="246"/>
        <end position="256"/>
    </location>
</feature>
<dbReference type="Proteomes" id="UP001341281">
    <property type="component" value="Chromosome 09"/>
</dbReference>
<dbReference type="AlphaFoldDB" id="A0AAQ3UPB8"/>
<dbReference type="Pfam" id="PF02298">
    <property type="entry name" value="Cu_bind_like"/>
    <property type="match status" value="1"/>
</dbReference>
<evidence type="ECO:0000256" key="3">
    <source>
        <dbReference type="SAM" id="MobiDB-lite"/>
    </source>
</evidence>
<evidence type="ECO:0000256" key="4">
    <source>
        <dbReference type="SAM" id="SignalP"/>
    </source>
</evidence>
<dbReference type="PANTHER" id="PTHR33021:SF466">
    <property type="entry name" value="OS08G0138100 PROTEIN"/>
    <property type="match status" value="1"/>
</dbReference>
<feature type="region of interest" description="Disordered" evidence="3">
    <location>
        <begin position="234"/>
        <end position="291"/>
    </location>
</feature>
<sequence length="305" mass="32113">MAATRALFLVAVAMAAVLGTAHGASYNVGAPAGSWDLATNYTLWASGITFRAGDQLVFKYPRGAHNVMEVSKAGYDACSTTAPLSTASTGDDTVPVPAAGVTRYFICGVPGHCAGGMKLAVTVAASNAAAPAPNAAAPSPAPVAIVRRAAARPSPALSWPRECGPPRPRNPLAPKRQLGVGWRRHSNWAFTVRRREPRVARGRRPEAEMNGGAATHPSGPRRREAFMAIDRCRARSPPPRAGPRGGRQEAQDEDGRVVSADHFAGPRQREASTAVRPRQSGQQPRQVGVGASPCAFHACHVELSW</sequence>
<keyword evidence="7" id="KW-1185">Reference proteome</keyword>
<dbReference type="PROSITE" id="PS51485">
    <property type="entry name" value="PHYTOCYANIN"/>
    <property type="match status" value="1"/>
</dbReference>
<feature type="chain" id="PRO_5042966709" description="Phytocyanin domain-containing protein" evidence="4">
    <location>
        <begin position="24"/>
        <end position="305"/>
    </location>
</feature>
<protein>
    <recommendedName>
        <fullName evidence="5">Phytocyanin domain-containing protein</fullName>
    </recommendedName>
</protein>